<evidence type="ECO:0000256" key="2">
    <source>
        <dbReference type="ARBA" id="ARBA00022771"/>
    </source>
</evidence>
<keyword evidence="5" id="KW-1185">Reference proteome</keyword>
<evidence type="ECO:0000313" key="5">
    <source>
        <dbReference type="Proteomes" id="UP000092462"/>
    </source>
</evidence>
<reference evidence="4" key="1">
    <citation type="submission" date="2022-08" db="UniProtKB">
        <authorList>
            <consortium name="EnsemblMetazoa"/>
        </authorList>
    </citation>
    <scope>IDENTIFICATION</scope>
    <source>
        <strain evidence="4">Israel</strain>
    </source>
</reference>
<dbReference type="VEuPathDB" id="VectorBase:PPAI004446"/>
<dbReference type="EnsemblMetazoa" id="PPAI004446-RA">
    <property type="protein sequence ID" value="PPAI004446-PA"/>
    <property type="gene ID" value="PPAI004446"/>
</dbReference>
<protein>
    <submittedName>
        <fullName evidence="4">Uncharacterized protein</fullName>
    </submittedName>
</protein>
<organism evidence="4 5">
    <name type="scientific">Phlebotomus papatasi</name>
    <name type="common">Sandfly</name>
    <dbReference type="NCBI Taxonomy" id="29031"/>
    <lineage>
        <taxon>Eukaryota</taxon>
        <taxon>Metazoa</taxon>
        <taxon>Ecdysozoa</taxon>
        <taxon>Arthropoda</taxon>
        <taxon>Hexapoda</taxon>
        <taxon>Insecta</taxon>
        <taxon>Pterygota</taxon>
        <taxon>Neoptera</taxon>
        <taxon>Endopterygota</taxon>
        <taxon>Diptera</taxon>
        <taxon>Nematocera</taxon>
        <taxon>Psychodoidea</taxon>
        <taxon>Psychodidae</taxon>
        <taxon>Phlebotomus</taxon>
        <taxon>Phlebotomus</taxon>
    </lineage>
</organism>
<keyword evidence="3" id="KW-0862">Zinc</keyword>
<name>A0A1B0EWW0_PHLPP</name>
<dbReference type="InterPro" id="IPR007588">
    <property type="entry name" value="Znf_FLYWCH"/>
</dbReference>
<evidence type="ECO:0000313" key="4">
    <source>
        <dbReference type="EnsemblMetazoa" id="PPAI004446-PA"/>
    </source>
</evidence>
<dbReference type="VEuPathDB" id="VectorBase:PPAPM1_005231"/>
<keyword evidence="1" id="KW-0479">Metal-binding</keyword>
<evidence type="ECO:0000256" key="1">
    <source>
        <dbReference type="ARBA" id="ARBA00022723"/>
    </source>
</evidence>
<accession>A0A1B0EWW0</accession>
<dbReference type="Pfam" id="PF04500">
    <property type="entry name" value="FLYWCH"/>
    <property type="match status" value="1"/>
</dbReference>
<sequence>MGRAFRSYWRCIHAFCGAQLMLRNGETSYMTSKYGSKQLVHNNYVFNRHVFRGDITYWRCTQYSVYKCRARIRTKNERVDVLNPEHNHAVITEPRKYGSLKNMRVVT</sequence>
<dbReference type="Gene3D" id="2.20.25.240">
    <property type="match status" value="1"/>
</dbReference>
<keyword evidence="2" id="KW-0863">Zinc-finger</keyword>
<dbReference type="EMBL" id="AJVK01013077">
    <property type="status" value="NOT_ANNOTATED_CDS"/>
    <property type="molecule type" value="Genomic_DNA"/>
</dbReference>
<proteinExistence type="predicted"/>
<dbReference type="Proteomes" id="UP000092462">
    <property type="component" value="Unassembled WGS sequence"/>
</dbReference>
<dbReference type="AlphaFoldDB" id="A0A1B0EWW0"/>
<dbReference type="GO" id="GO:0008270">
    <property type="term" value="F:zinc ion binding"/>
    <property type="evidence" value="ECO:0007669"/>
    <property type="project" value="UniProtKB-KW"/>
</dbReference>
<evidence type="ECO:0000256" key="3">
    <source>
        <dbReference type="ARBA" id="ARBA00022833"/>
    </source>
</evidence>